<reference evidence="1 2" key="1">
    <citation type="submission" date="2019-10" db="EMBL/GenBank/DDBJ databases">
        <authorList>
            <person name="Karimi E."/>
        </authorList>
    </citation>
    <scope>NUCLEOTIDE SEQUENCE [LARGE SCALE GENOMIC DNA]</scope>
    <source>
        <strain evidence="1">Sphingobacterium sp. 8BC</strain>
    </source>
</reference>
<evidence type="ECO:0000313" key="1">
    <source>
        <dbReference type="EMBL" id="VXC96281.1"/>
    </source>
</evidence>
<name>A0A654CUE3_SPHMU</name>
<proteinExistence type="predicted"/>
<dbReference type="EMBL" id="CABWMV010000024">
    <property type="protein sequence ID" value="VXC96281.1"/>
    <property type="molecule type" value="Genomic_DNA"/>
</dbReference>
<evidence type="ECO:0000313" key="2">
    <source>
        <dbReference type="Proteomes" id="UP000432350"/>
    </source>
</evidence>
<dbReference type="AlphaFoldDB" id="A0A654CUE3"/>
<organism evidence="1 2">
    <name type="scientific">Sphingobacterium multivorum</name>
    <dbReference type="NCBI Taxonomy" id="28454"/>
    <lineage>
        <taxon>Bacteria</taxon>
        <taxon>Pseudomonadati</taxon>
        <taxon>Bacteroidota</taxon>
        <taxon>Sphingobacteriia</taxon>
        <taxon>Sphingobacteriales</taxon>
        <taxon>Sphingobacteriaceae</taxon>
        <taxon>Sphingobacterium</taxon>
    </lineage>
</organism>
<gene>
    <name evidence="1" type="ORF">SPHINGO8BC_51183</name>
</gene>
<accession>A0A654CUE3</accession>
<protein>
    <submittedName>
        <fullName evidence="1">Uncharacterized protein</fullName>
    </submittedName>
</protein>
<sequence>MARLAPIESYLINDIMIASRVYLLSTLNLKGNIIINSLHGFWRSAEAL</sequence>
<dbReference type="Proteomes" id="UP000432350">
    <property type="component" value="Unassembled WGS sequence"/>
</dbReference>